<dbReference type="STRING" id="1357400.HMPREF2086_00794"/>
<evidence type="ECO:0000259" key="2">
    <source>
        <dbReference type="Pfam" id="PF18257"/>
    </source>
</evidence>
<dbReference type="SUPFAM" id="SSF52833">
    <property type="entry name" value="Thioredoxin-like"/>
    <property type="match status" value="1"/>
</dbReference>
<name>V8CAD7_9HELI</name>
<dbReference type="PATRIC" id="fig|1357400.3.peg.1092"/>
<feature type="domain" description="Disulfide isomerase DsbG N-terminal" evidence="2">
    <location>
        <begin position="27"/>
        <end position="112"/>
    </location>
</feature>
<dbReference type="AlphaFoldDB" id="V8CAD7"/>
<keyword evidence="1" id="KW-0732">Signal</keyword>
<dbReference type="Pfam" id="PF18257">
    <property type="entry name" value="DsbG_N"/>
    <property type="match status" value="1"/>
</dbReference>
<dbReference type="InterPro" id="IPR041556">
    <property type="entry name" value="DsbG_N"/>
</dbReference>
<comment type="caution">
    <text evidence="3">The sequence shown here is derived from an EMBL/GenBank/DDBJ whole genome shotgun (WGS) entry which is preliminary data.</text>
</comment>
<feature type="chain" id="PRO_5004767372" description="Disulfide isomerase DsbG N-terminal domain-containing protein" evidence="1">
    <location>
        <begin position="21"/>
        <end position="243"/>
    </location>
</feature>
<keyword evidence="4" id="KW-1185">Reference proteome</keyword>
<dbReference type="InterPro" id="IPR036249">
    <property type="entry name" value="Thioredoxin-like_sf"/>
</dbReference>
<proteinExistence type="predicted"/>
<protein>
    <recommendedName>
        <fullName evidence="2">Disulfide isomerase DsbG N-terminal domain-containing protein</fullName>
    </recommendedName>
</protein>
<dbReference type="OrthoDB" id="9800545at2"/>
<dbReference type="RefSeq" id="WP_023927518.1">
    <property type="nucleotide sequence ID" value="NZ_KI669454.1"/>
</dbReference>
<gene>
    <name evidence="3" type="ORF">HMPREF2086_00794</name>
</gene>
<dbReference type="EMBL" id="AZJI01000004">
    <property type="protein sequence ID" value="ETD24047.1"/>
    <property type="molecule type" value="Genomic_DNA"/>
</dbReference>
<feature type="signal peptide" evidence="1">
    <location>
        <begin position="1"/>
        <end position="20"/>
    </location>
</feature>
<evidence type="ECO:0000256" key="1">
    <source>
        <dbReference type="SAM" id="SignalP"/>
    </source>
</evidence>
<dbReference type="HOGENOM" id="CLU_098241_0_0_7"/>
<dbReference type="Gene3D" id="3.40.30.10">
    <property type="entry name" value="Glutaredoxin"/>
    <property type="match status" value="1"/>
</dbReference>
<evidence type="ECO:0000313" key="4">
    <source>
        <dbReference type="Proteomes" id="UP000018731"/>
    </source>
</evidence>
<dbReference type="Proteomes" id="UP000018731">
    <property type="component" value="Unassembled WGS sequence"/>
</dbReference>
<evidence type="ECO:0000313" key="3">
    <source>
        <dbReference type="EMBL" id="ETD24047.1"/>
    </source>
</evidence>
<accession>V8CAD7</accession>
<reference evidence="3 4" key="1">
    <citation type="journal article" date="2014" name="Genome Announc.">
        <title>Draft genome sequences of six enterohepatic helicobacter species isolated from humans and one from rhesus macaques.</title>
        <authorList>
            <person name="Shen Z."/>
            <person name="Sheh A."/>
            <person name="Young S.K."/>
            <person name="Abouelliel A."/>
            <person name="Ward D.V."/>
            <person name="Earl A.M."/>
            <person name="Fox J.G."/>
        </authorList>
    </citation>
    <scope>NUCLEOTIDE SEQUENCE [LARGE SCALE GENOMIC DNA]</scope>
    <source>
        <strain evidence="3 4">MIT 99-5501</strain>
    </source>
</reference>
<dbReference type="eggNOG" id="COG1651">
    <property type="taxonomic scope" value="Bacteria"/>
</dbReference>
<organism evidence="3 4">
    <name type="scientific">Helicobacter macacae MIT 99-5501</name>
    <dbReference type="NCBI Taxonomy" id="1357400"/>
    <lineage>
        <taxon>Bacteria</taxon>
        <taxon>Pseudomonadati</taxon>
        <taxon>Campylobacterota</taxon>
        <taxon>Epsilonproteobacteria</taxon>
        <taxon>Campylobacterales</taxon>
        <taxon>Helicobacteraceae</taxon>
        <taxon>Helicobacter</taxon>
    </lineage>
</organism>
<sequence>MTRISKIFFLCGVFALPLSAGVKEDTIKVLEGQTGAKFEVISFEPLKGSKQFLLVVKDTKNGYQSVIITDEKQKSMIAPMAFFGDKEDAKFVATQLEKANAYNFKLQNAATLDKLFASIPQDYAIRLQGASNKITYIVSDPMCVHCQQELAQIESKLAKGTVVMVLVSFLGQDSLQKSAEIISKIKSAKTPKEQISLLRSVYATTHKASPQKQEYTSQVSAITKKLGDSNLIEAVPFIYEPIK</sequence>